<name>Q31GM8_HYDCU</name>
<dbReference type="Pfam" id="PF00849">
    <property type="entry name" value="PseudoU_synth_2"/>
    <property type="match status" value="1"/>
</dbReference>
<dbReference type="InterPro" id="IPR020103">
    <property type="entry name" value="PsdUridine_synth_cat_dom_sf"/>
</dbReference>
<evidence type="ECO:0000256" key="1">
    <source>
        <dbReference type="ARBA" id="ARBA00008348"/>
    </source>
</evidence>
<dbReference type="HOGENOM" id="CLU_024979_8_1_6"/>
<dbReference type="AlphaFoldDB" id="Q31GM8"/>
<evidence type="ECO:0000256" key="3">
    <source>
        <dbReference type="RuleBase" id="RU003887"/>
    </source>
</evidence>
<dbReference type="FunFam" id="3.30.70.1560:FF:000001">
    <property type="entry name" value="Pseudouridine synthase"/>
    <property type="match status" value="1"/>
</dbReference>
<feature type="domain" description="Pseudouridine synthase RsuA/RluA-like" evidence="4">
    <location>
        <begin position="4"/>
        <end position="153"/>
    </location>
</feature>
<dbReference type="PANTHER" id="PTHR47683">
    <property type="entry name" value="PSEUDOURIDINE SYNTHASE FAMILY PROTEIN-RELATED"/>
    <property type="match status" value="1"/>
</dbReference>
<dbReference type="CDD" id="cd02566">
    <property type="entry name" value="PseudoU_synth_RluE"/>
    <property type="match status" value="1"/>
</dbReference>
<dbReference type="EC" id="5.4.99.-" evidence="3"/>
<evidence type="ECO:0000259" key="4">
    <source>
        <dbReference type="Pfam" id="PF00849"/>
    </source>
</evidence>
<sequence length="185" mass="21298">MSELLLFNKPFNVLCQFTDEPEFKDQRQTLADFINQPGFYAAGRLDRDSEGLLLLTNDGKLQQHIANPKHKQPKTYLVQVEGDINKEAIKQLQQGVTLKDGLTRPAKARKIPEPKWLWPRNPPIRERKNIPTSWVELIITEGKNRQVRRMTAAVGFPTLRLIRTQIGDYQLKNLQPGESMLIKNS</sequence>
<dbReference type="Gene3D" id="3.30.70.1560">
    <property type="entry name" value="Alpha-L RNA-binding motif"/>
    <property type="match status" value="1"/>
</dbReference>
<dbReference type="STRING" id="317025.Tcr_1100"/>
<dbReference type="NCBIfam" id="TIGR00093">
    <property type="entry name" value="pseudouridine synthase"/>
    <property type="match status" value="1"/>
</dbReference>
<protein>
    <recommendedName>
        <fullName evidence="3">Pseudouridine synthase</fullName>
        <ecNumber evidence="3">5.4.99.-</ecNumber>
    </recommendedName>
</protein>
<dbReference type="GO" id="GO:0003723">
    <property type="term" value="F:RNA binding"/>
    <property type="evidence" value="ECO:0007669"/>
    <property type="project" value="InterPro"/>
</dbReference>
<dbReference type="Gene3D" id="3.30.70.580">
    <property type="entry name" value="Pseudouridine synthase I, catalytic domain, N-terminal subdomain"/>
    <property type="match status" value="1"/>
</dbReference>
<gene>
    <name evidence="5" type="ordered locus">Tcr_1100</name>
</gene>
<dbReference type="EMBL" id="CP000109">
    <property type="protein sequence ID" value="ABB41695.1"/>
    <property type="molecule type" value="Genomic_DNA"/>
</dbReference>
<dbReference type="OrthoDB" id="9807213at2"/>
<dbReference type="InterPro" id="IPR020094">
    <property type="entry name" value="TruA/RsuA/RluB/E/F_N"/>
</dbReference>
<dbReference type="GO" id="GO:0000455">
    <property type="term" value="P:enzyme-directed rRNA pseudouridine synthesis"/>
    <property type="evidence" value="ECO:0007669"/>
    <property type="project" value="UniProtKB-ARBA"/>
</dbReference>
<evidence type="ECO:0000313" key="5">
    <source>
        <dbReference type="EMBL" id="ABB41695.1"/>
    </source>
</evidence>
<evidence type="ECO:0000256" key="2">
    <source>
        <dbReference type="ARBA" id="ARBA00023235"/>
    </source>
</evidence>
<dbReference type="InterPro" id="IPR042092">
    <property type="entry name" value="PsdUridine_s_RsuA/RluB/E/F_cat"/>
</dbReference>
<dbReference type="eggNOG" id="COG1187">
    <property type="taxonomic scope" value="Bacteria"/>
</dbReference>
<dbReference type="PANTHER" id="PTHR47683:SF2">
    <property type="entry name" value="RNA-BINDING S4 DOMAIN-CONTAINING PROTEIN"/>
    <property type="match status" value="1"/>
</dbReference>
<keyword evidence="2 3" id="KW-0413">Isomerase</keyword>
<dbReference type="GO" id="GO:0120159">
    <property type="term" value="F:rRNA pseudouridine synthase activity"/>
    <property type="evidence" value="ECO:0007669"/>
    <property type="project" value="UniProtKB-ARBA"/>
</dbReference>
<dbReference type="SUPFAM" id="SSF55120">
    <property type="entry name" value="Pseudouridine synthase"/>
    <property type="match status" value="1"/>
</dbReference>
<dbReference type="InterPro" id="IPR018496">
    <property type="entry name" value="PsdUridine_synth_RsuA/RluB_CS"/>
</dbReference>
<reference evidence="5" key="1">
    <citation type="submission" date="2006-07" db="EMBL/GenBank/DDBJ databases">
        <title>Complete sequence of Thiomicrospira crunogena XCL-2.</title>
        <authorList>
            <consortium name="US DOE Joint Genome Institute"/>
            <person name="Copeland A."/>
            <person name="Lucas S."/>
            <person name="Lapidus A."/>
            <person name="Barry K."/>
            <person name="Detter J.C."/>
            <person name="Glavina del Rio T."/>
            <person name="Hammon N."/>
            <person name="Israni S."/>
            <person name="Dalin E."/>
            <person name="Tice H."/>
            <person name="Pitluck S."/>
            <person name="Chain P."/>
            <person name="Malfatti S."/>
            <person name="Shin M."/>
            <person name="Vergez L."/>
            <person name="Schmutz J."/>
            <person name="Larimer F."/>
            <person name="Land M."/>
            <person name="Hauser L."/>
            <person name="Kyrpides N."/>
            <person name="Lykidis A."/>
            <person name="Scott K.M."/>
            <person name="Sievert S."/>
            <person name="Kerfeld C."/>
            <person name="Freyermuth S."/>
            <person name="Dobrinski K."/>
            <person name="Boller A."/>
            <person name="Fitzpatrick K."/>
            <person name="Thoma P."/>
            <person name="Moore J."/>
            <person name="Richardson P."/>
        </authorList>
    </citation>
    <scope>NUCLEOTIDE SEQUENCE</scope>
    <source>
        <strain evidence="5">XCL-2</strain>
    </source>
</reference>
<proteinExistence type="inferred from homology"/>
<comment type="similarity">
    <text evidence="1 3">Belongs to the pseudouridine synthase RsuA family.</text>
</comment>
<dbReference type="InterPro" id="IPR000748">
    <property type="entry name" value="PsdUridine_synth_RsuA/RluB/E/F"/>
</dbReference>
<dbReference type="GO" id="GO:0005829">
    <property type="term" value="C:cytosol"/>
    <property type="evidence" value="ECO:0007669"/>
    <property type="project" value="UniProtKB-ARBA"/>
</dbReference>
<dbReference type="PROSITE" id="PS01149">
    <property type="entry name" value="PSI_RSU"/>
    <property type="match status" value="1"/>
</dbReference>
<accession>Q31GM8</accession>
<organism evidence="5">
    <name type="scientific">Hydrogenovibrio crunogenus (strain DSM 25203 / XCL-2)</name>
    <name type="common">Thiomicrospira crunogena</name>
    <dbReference type="NCBI Taxonomy" id="317025"/>
    <lineage>
        <taxon>Bacteria</taxon>
        <taxon>Pseudomonadati</taxon>
        <taxon>Pseudomonadota</taxon>
        <taxon>Gammaproteobacteria</taxon>
        <taxon>Thiotrichales</taxon>
        <taxon>Piscirickettsiaceae</taxon>
        <taxon>Hydrogenovibrio</taxon>
    </lineage>
</organism>
<dbReference type="KEGG" id="tcx:Tcr_1100"/>
<dbReference type="InterPro" id="IPR050343">
    <property type="entry name" value="RsuA_PseudoU_synthase"/>
</dbReference>
<dbReference type="InterPro" id="IPR006145">
    <property type="entry name" value="PsdUridine_synth_RsuA/RluA"/>
</dbReference>